<dbReference type="EMBL" id="SMCP01000001">
    <property type="protein sequence ID" value="TCV89861.1"/>
    <property type="molecule type" value="Genomic_DNA"/>
</dbReference>
<dbReference type="Gene3D" id="3.30.2310.20">
    <property type="entry name" value="RelE-like"/>
    <property type="match status" value="1"/>
</dbReference>
<evidence type="ECO:0000256" key="1">
    <source>
        <dbReference type="ARBA" id="ARBA00022649"/>
    </source>
</evidence>
<protein>
    <submittedName>
        <fullName evidence="2">Plasmid stabilization system protein ParE</fullName>
    </submittedName>
</protein>
<dbReference type="InterPro" id="IPR035093">
    <property type="entry name" value="RelE/ParE_toxin_dom_sf"/>
</dbReference>
<keyword evidence="1" id="KW-1277">Toxin-antitoxin system</keyword>
<evidence type="ECO:0000313" key="2">
    <source>
        <dbReference type="EMBL" id="TCV89861.1"/>
    </source>
</evidence>
<reference evidence="2 3" key="1">
    <citation type="submission" date="2019-03" db="EMBL/GenBank/DDBJ databases">
        <title>Genomic Encyclopedia of Type Strains, Phase IV (KMG-IV): sequencing the most valuable type-strain genomes for metagenomic binning, comparative biology and taxonomic classification.</title>
        <authorList>
            <person name="Goeker M."/>
        </authorList>
    </citation>
    <scope>NUCLEOTIDE SEQUENCE [LARGE SCALE GENOMIC DNA]</scope>
    <source>
        <strain evidence="2 3">DSM 28140</strain>
    </source>
</reference>
<name>A0A4R3YD94_9PAST</name>
<dbReference type="Proteomes" id="UP000294619">
    <property type="component" value="Unassembled WGS sequence"/>
</dbReference>
<dbReference type="InterPro" id="IPR007712">
    <property type="entry name" value="RelE/ParE_toxin"/>
</dbReference>
<sequence>MTSNKYHVEISDTAKTDLHDIITYVFSQLSAPITALQLLEEFETTIASLVEMPQRIALVRDKKLAAMGYRQISVKKYAIFFRLNGTKNTVNIVRIIYVKRNWAALLNP</sequence>
<proteinExistence type="predicted"/>
<dbReference type="RefSeq" id="WP_157330449.1">
    <property type="nucleotide sequence ID" value="NZ_LEKL01000014.1"/>
</dbReference>
<gene>
    <name evidence="2" type="ORF">EDC16_101171</name>
</gene>
<dbReference type="Pfam" id="PF05016">
    <property type="entry name" value="ParE_toxin"/>
    <property type="match status" value="1"/>
</dbReference>
<evidence type="ECO:0000313" key="3">
    <source>
        <dbReference type="Proteomes" id="UP000294619"/>
    </source>
</evidence>
<accession>A0A4R3YD94</accession>
<dbReference type="AlphaFoldDB" id="A0A4R3YD94"/>
<comment type="caution">
    <text evidence="2">The sequence shown here is derived from an EMBL/GenBank/DDBJ whole genome shotgun (WGS) entry which is preliminary data.</text>
</comment>
<organism evidence="2 3">
    <name type="scientific">Testudinibacter aquarius</name>
    <dbReference type="NCBI Taxonomy" id="1524974"/>
    <lineage>
        <taxon>Bacteria</taxon>
        <taxon>Pseudomonadati</taxon>
        <taxon>Pseudomonadota</taxon>
        <taxon>Gammaproteobacteria</taxon>
        <taxon>Pasteurellales</taxon>
        <taxon>Pasteurellaceae</taxon>
        <taxon>Testudinibacter</taxon>
    </lineage>
</organism>